<dbReference type="HOGENOM" id="CLU_024007_0_0_1"/>
<accession>A0A084QR60</accession>
<proteinExistence type="predicted"/>
<sequence length="710" mass="80591">MDFLVGICQLQLKSLEFKGYHSRGKSKLAVEYLGSVLANSCESYLWSNQIPVRVSPDQLQEMLSLSHVSLEDLAGALPDVLSLSLFPPEGRASIQNSKFLRLQTEHRVECLHGKQRYEAAIETLGPEEWWTIRIYCLPQGSDPYRLLPHETDQFCYQTPYSDGDVYRNAYMCPDDVRREGFLLRLTPYKRRAYRRLFKSKLLERLNRLLIFPGLLEGLELGNIERNLLTHAIEEMNYYLDHIYKVWDKITLGNPDIQQAADTETVRLLELRAPSASTVDRQFVKDQMESGVLFKNISGPDLRTEIQSRILSVTSVIPSLKTFHKNMKYLGLAASIIKTHIIGQLRANETIYRAMSALWRRNRPDLCFLEFEEDCFMEIPRPRTPKLAYQQIFIAALRLFCPLSQAAPRCERGERRVTANCDTSCLASFLRKAQRWGFNSQKVEETLLTLGNASPASLSRASEVMDHEELGLVRRCGIPFSRSYDRIRQSLFIPQLLSEQSLTAHPTTVFIQRDFVYSFLGEITDIPKDISVSHAPAISDTSLEQQQVNDPLAQPSGPEYRSRQQASKVQHASNTDQSNLLGDQPSPPVDVSPQSRDNAEGMDLEGSQCLSGQRVDSGSTRSFILPKSSGRAPEVRSILNRGHSSANKTNTRASGDFDSSARSFVDFKAWLMNQNSFEPRFIRNNNLLNDNEDTESYRSIITPEGLKKGTQ</sequence>
<dbReference type="InParanoid" id="A0A084QR60"/>
<reference evidence="2 3" key="1">
    <citation type="journal article" date="2014" name="BMC Genomics">
        <title>Comparative genome sequencing reveals chemotype-specific gene clusters in the toxigenic black mold Stachybotrys.</title>
        <authorList>
            <person name="Semeiks J."/>
            <person name="Borek D."/>
            <person name="Otwinowski Z."/>
            <person name="Grishin N.V."/>
        </authorList>
    </citation>
    <scope>NUCLEOTIDE SEQUENCE [LARGE SCALE GENOMIC DNA]</scope>
    <source>
        <strain evidence="2 3">IBT 40285</strain>
    </source>
</reference>
<protein>
    <submittedName>
        <fullName evidence="2">Uncharacterized protein</fullName>
    </submittedName>
</protein>
<dbReference type="EMBL" id="KL660454">
    <property type="protein sequence ID" value="KFA66445.1"/>
    <property type="molecule type" value="Genomic_DNA"/>
</dbReference>
<keyword evidence="3" id="KW-1185">Reference proteome</keyword>
<dbReference type="Pfam" id="PF12520">
    <property type="entry name" value="DUF3723"/>
    <property type="match status" value="2"/>
</dbReference>
<organism evidence="2 3">
    <name type="scientific">Stachybotrys chlorohalonatus (strain IBT 40285)</name>
    <dbReference type="NCBI Taxonomy" id="1283841"/>
    <lineage>
        <taxon>Eukaryota</taxon>
        <taxon>Fungi</taxon>
        <taxon>Dikarya</taxon>
        <taxon>Ascomycota</taxon>
        <taxon>Pezizomycotina</taxon>
        <taxon>Sordariomycetes</taxon>
        <taxon>Hypocreomycetidae</taxon>
        <taxon>Hypocreales</taxon>
        <taxon>Stachybotryaceae</taxon>
        <taxon>Stachybotrys</taxon>
    </lineage>
</organism>
<evidence type="ECO:0000256" key="1">
    <source>
        <dbReference type="SAM" id="MobiDB-lite"/>
    </source>
</evidence>
<evidence type="ECO:0000313" key="2">
    <source>
        <dbReference type="EMBL" id="KFA66445.1"/>
    </source>
</evidence>
<name>A0A084QR60_STAC4</name>
<dbReference type="Proteomes" id="UP000028524">
    <property type="component" value="Unassembled WGS sequence"/>
</dbReference>
<dbReference type="OrthoDB" id="4932578at2759"/>
<dbReference type="InterPro" id="IPR022198">
    <property type="entry name" value="DUF3723"/>
</dbReference>
<gene>
    <name evidence="2" type="ORF">S40285_08975</name>
</gene>
<feature type="compositionally biased region" description="Polar residues" evidence="1">
    <location>
        <begin position="562"/>
        <end position="580"/>
    </location>
</feature>
<dbReference type="STRING" id="1283841.A0A084QR60"/>
<evidence type="ECO:0000313" key="3">
    <source>
        <dbReference type="Proteomes" id="UP000028524"/>
    </source>
</evidence>
<feature type="compositionally biased region" description="Polar residues" evidence="1">
    <location>
        <begin position="641"/>
        <end position="652"/>
    </location>
</feature>
<feature type="region of interest" description="Disordered" evidence="1">
    <location>
        <begin position="540"/>
        <end position="656"/>
    </location>
</feature>
<dbReference type="AlphaFoldDB" id="A0A084QR60"/>
<feature type="compositionally biased region" description="Polar residues" evidence="1">
    <location>
        <begin position="607"/>
        <end position="621"/>
    </location>
</feature>